<dbReference type="GO" id="GO:0047617">
    <property type="term" value="F:fatty acyl-CoA hydrolase activity"/>
    <property type="evidence" value="ECO:0000318"/>
    <property type="project" value="GO_Central"/>
</dbReference>
<accession>A0A8R1UEU6</accession>
<accession>A0A2A6CSW0</accession>
<protein>
    <submittedName>
        <fullName evidence="1">Uncharacterized protein</fullName>
    </submittedName>
</protein>
<dbReference type="AlphaFoldDB" id="A0A2A6CSW0"/>
<sequence length="448" mass="51712">MQFGIPNISVNDEHLIRTPKGVKQWSSMFLLFLLPSFILLLFSLPVAQLRTYPNKCETCIQMVSYILRQSNEFEEGLSRRVMQSLEVYCYHHVGGTEAMCSDFTNMIRKGDLFKILWKATDKCRKRMAEIDNQSNDKLNFNLRWGCPSAPDCICLNLQQCESMKQVTLPRCMHAECSNLDHNALEEFVDVFKRIAYTAYDSDILSEPPYYVGTLVPDKTFGGLLVSPVDPEKSVRKIRIVQAVSSFIALNPRLIPHTVNYKFIASCTHSHFIHFLCNSVSTNAPLEFELLHFHDANFVSIHVYQNGIMSAQDTSEFVSSHFRVVKYNLQFSSSAYFLDPCPFVCPDSHRDYVNTVELAQSMRGRMKKVVEEFSKLPLEIKLVESPNFPISEIDRLALWLRFKPEFHVIECEVISYGRVRLESKVFNENKKCVMTVLQEGYIQRLEEKL</sequence>
<dbReference type="PANTHER" id="PTHR11066:SF48">
    <property type="entry name" value="ACYL-COA THIOESTERASE II"/>
    <property type="match status" value="1"/>
</dbReference>
<dbReference type="OrthoDB" id="5796505at2759"/>
<evidence type="ECO:0000313" key="2">
    <source>
        <dbReference type="Proteomes" id="UP000005239"/>
    </source>
</evidence>
<dbReference type="PANTHER" id="PTHR11066">
    <property type="entry name" value="ACYL-COA THIOESTERASE"/>
    <property type="match status" value="1"/>
</dbReference>
<dbReference type="GO" id="GO:0005782">
    <property type="term" value="C:peroxisomal matrix"/>
    <property type="evidence" value="ECO:0000318"/>
    <property type="project" value="GO_Central"/>
</dbReference>
<dbReference type="Proteomes" id="UP000005239">
    <property type="component" value="Unassembled WGS sequence"/>
</dbReference>
<dbReference type="GO" id="GO:0009062">
    <property type="term" value="P:fatty acid catabolic process"/>
    <property type="evidence" value="ECO:0000318"/>
    <property type="project" value="GO_Central"/>
</dbReference>
<proteinExistence type="predicted"/>
<gene>
    <name evidence="1" type="primary">WBGene00108662</name>
</gene>
<keyword evidence="2" id="KW-1185">Reference proteome</keyword>
<evidence type="ECO:0000313" key="1">
    <source>
        <dbReference type="EnsemblMetazoa" id="PPA19108.1"/>
    </source>
</evidence>
<name>A0A2A6CSW0_PRIPA</name>
<reference evidence="1" key="2">
    <citation type="submission" date="2022-06" db="UniProtKB">
        <authorList>
            <consortium name="EnsemblMetazoa"/>
        </authorList>
    </citation>
    <scope>IDENTIFICATION</scope>
    <source>
        <strain evidence="1">PS312</strain>
    </source>
</reference>
<reference evidence="2" key="1">
    <citation type="journal article" date="2008" name="Nat. Genet.">
        <title>The Pristionchus pacificus genome provides a unique perspective on nematode lifestyle and parasitism.</title>
        <authorList>
            <person name="Dieterich C."/>
            <person name="Clifton S.W."/>
            <person name="Schuster L.N."/>
            <person name="Chinwalla A."/>
            <person name="Delehaunty K."/>
            <person name="Dinkelacker I."/>
            <person name="Fulton L."/>
            <person name="Fulton R."/>
            <person name="Godfrey J."/>
            <person name="Minx P."/>
            <person name="Mitreva M."/>
            <person name="Roeseler W."/>
            <person name="Tian H."/>
            <person name="Witte H."/>
            <person name="Yang S.P."/>
            <person name="Wilson R.K."/>
            <person name="Sommer R.J."/>
        </authorList>
    </citation>
    <scope>NUCLEOTIDE SEQUENCE [LARGE SCALE GENOMIC DNA]</scope>
    <source>
        <strain evidence="2">PS312</strain>
    </source>
</reference>
<dbReference type="GO" id="GO:0006637">
    <property type="term" value="P:acyl-CoA metabolic process"/>
    <property type="evidence" value="ECO:0000318"/>
    <property type="project" value="GO_Central"/>
</dbReference>
<dbReference type="EnsemblMetazoa" id="PPA19108.1">
    <property type="protein sequence ID" value="PPA19108.1"/>
    <property type="gene ID" value="WBGene00108662"/>
</dbReference>
<dbReference type="InterPro" id="IPR003703">
    <property type="entry name" value="Acyl_CoA_thio"/>
</dbReference>
<organism evidence="1 2">
    <name type="scientific">Pristionchus pacificus</name>
    <name type="common">Parasitic nematode worm</name>
    <dbReference type="NCBI Taxonomy" id="54126"/>
    <lineage>
        <taxon>Eukaryota</taxon>
        <taxon>Metazoa</taxon>
        <taxon>Ecdysozoa</taxon>
        <taxon>Nematoda</taxon>
        <taxon>Chromadorea</taxon>
        <taxon>Rhabditida</taxon>
        <taxon>Rhabditina</taxon>
        <taxon>Diplogasteromorpha</taxon>
        <taxon>Diplogasteroidea</taxon>
        <taxon>Neodiplogasteridae</taxon>
        <taxon>Pristionchus</taxon>
    </lineage>
</organism>